<evidence type="ECO:0000259" key="9">
    <source>
        <dbReference type="PROSITE" id="PS51755"/>
    </source>
</evidence>
<comment type="subcellular location">
    <subcellularLocation>
        <location evidence="1">Cytoplasm</location>
    </subcellularLocation>
</comment>
<comment type="caution">
    <text evidence="10">The sequence shown here is derived from an EMBL/GenBank/DDBJ whole genome shotgun (WGS) entry which is preliminary data.</text>
</comment>
<dbReference type="CDD" id="cd17620">
    <property type="entry name" value="REC_OmpR_KdpE-like"/>
    <property type="match status" value="1"/>
</dbReference>
<reference evidence="10" key="1">
    <citation type="submission" date="2013-08" db="EMBL/GenBank/DDBJ databases">
        <authorList>
            <person name="Mendez C."/>
            <person name="Richter M."/>
            <person name="Ferrer M."/>
            <person name="Sanchez J."/>
        </authorList>
    </citation>
    <scope>NUCLEOTIDE SEQUENCE</scope>
</reference>
<feature type="domain" description="OmpR/PhoB-type" evidence="9">
    <location>
        <begin position="130"/>
        <end position="176"/>
    </location>
</feature>
<evidence type="ECO:0000259" key="8">
    <source>
        <dbReference type="PROSITE" id="PS50110"/>
    </source>
</evidence>
<dbReference type="AlphaFoldDB" id="T1CUV8"/>
<evidence type="ECO:0000256" key="7">
    <source>
        <dbReference type="ARBA" id="ARBA00023163"/>
    </source>
</evidence>
<evidence type="ECO:0000256" key="4">
    <source>
        <dbReference type="ARBA" id="ARBA00023012"/>
    </source>
</evidence>
<dbReference type="Pfam" id="PF00072">
    <property type="entry name" value="Response_reg"/>
    <property type="match status" value="1"/>
</dbReference>
<dbReference type="GO" id="GO:0045893">
    <property type="term" value="P:positive regulation of DNA-templated transcription"/>
    <property type="evidence" value="ECO:0007669"/>
    <property type="project" value="UniProtKB-ARBA"/>
</dbReference>
<dbReference type="SUPFAM" id="SSF52172">
    <property type="entry name" value="CheY-like"/>
    <property type="match status" value="1"/>
</dbReference>
<gene>
    <name evidence="10" type="ORF">B1A_04873</name>
</gene>
<evidence type="ECO:0000256" key="1">
    <source>
        <dbReference type="ARBA" id="ARBA00004496"/>
    </source>
</evidence>
<dbReference type="PROSITE" id="PS50110">
    <property type="entry name" value="RESPONSE_REGULATORY"/>
    <property type="match status" value="1"/>
</dbReference>
<dbReference type="FunFam" id="3.40.50.2300:FF:000021">
    <property type="entry name" value="Two-component system response regulator KdpE"/>
    <property type="match status" value="1"/>
</dbReference>
<dbReference type="GO" id="GO:0005829">
    <property type="term" value="C:cytosol"/>
    <property type="evidence" value="ECO:0007669"/>
    <property type="project" value="TreeGrafter"/>
</dbReference>
<keyword evidence="3" id="KW-0597">Phosphoprotein</keyword>
<keyword evidence="4" id="KW-0902">Two-component regulatory system</keyword>
<sequence>MTEAMHQVLVVEDEPAIRNVLTVLLEAEGYRVIEADTALRAEIESRSHKPDLLLIDLGLPDSDGIAIIRRVRAWSPMPIVVLSARTQEEQKIAALDAGADDYVTKPFSAAELLARVRAALRRNVRGSERTGVLKLGLLQIDLEKREARGEAGELHLTPLEYRVIESLARHLGAIIT</sequence>
<proteinExistence type="predicted"/>
<protein>
    <submittedName>
        <fullName evidence="10">KDP operon transcriptional regulatory protein KdpE</fullName>
    </submittedName>
</protein>
<dbReference type="GO" id="GO:0032993">
    <property type="term" value="C:protein-DNA complex"/>
    <property type="evidence" value="ECO:0007669"/>
    <property type="project" value="TreeGrafter"/>
</dbReference>
<dbReference type="InterPro" id="IPR011006">
    <property type="entry name" value="CheY-like_superfamily"/>
</dbReference>
<feature type="domain" description="Response regulatory" evidence="8">
    <location>
        <begin position="7"/>
        <end position="120"/>
    </location>
</feature>
<evidence type="ECO:0000256" key="2">
    <source>
        <dbReference type="ARBA" id="ARBA00022490"/>
    </source>
</evidence>
<organism evidence="10">
    <name type="scientific">mine drainage metagenome</name>
    <dbReference type="NCBI Taxonomy" id="410659"/>
    <lineage>
        <taxon>unclassified sequences</taxon>
        <taxon>metagenomes</taxon>
        <taxon>ecological metagenomes</taxon>
    </lineage>
</organism>
<dbReference type="Gene3D" id="3.40.50.2300">
    <property type="match status" value="1"/>
</dbReference>
<dbReference type="InterPro" id="IPR001789">
    <property type="entry name" value="Sig_transdc_resp-reg_receiver"/>
</dbReference>
<dbReference type="PROSITE" id="PS51755">
    <property type="entry name" value="OMPR_PHOB"/>
    <property type="match status" value="1"/>
</dbReference>
<evidence type="ECO:0000256" key="6">
    <source>
        <dbReference type="ARBA" id="ARBA00023125"/>
    </source>
</evidence>
<dbReference type="GO" id="GO:0000976">
    <property type="term" value="F:transcription cis-regulatory region binding"/>
    <property type="evidence" value="ECO:0007669"/>
    <property type="project" value="TreeGrafter"/>
</dbReference>
<accession>T1CUV8</accession>
<evidence type="ECO:0000256" key="5">
    <source>
        <dbReference type="ARBA" id="ARBA00023015"/>
    </source>
</evidence>
<dbReference type="SMART" id="SM00448">
    <property type="entry name" value="REC"/>
    <property type="match status" value="1"/>
</dbReference>
<dbReference type="InterPro" id="IPR001867">
    <property type="entry name" value="OmpR/PhoB-type_DNA-bd"/>
</dbReference>
<keyword evidence="7" id="KW-0804">Transcription</keyword>
<dbReference type="GO" id="GO:0042802">
    <property type="term" value="F:identical protein binding"/>
    <property type="evidence" value="ECO:0007669"/>
    <property type="project" value="UniProtKB-ARBA"/>
</dbReference>
<name>T1CUV8_9ZZZZ</name>
<dbReference type="GO" id="GO:0000156">
    <property type="term" value="F:phosphorelay response regulator activity"/>
    <property type="evidence" value="ECO:0007669"/>
    <property type="project" value="TreeGrafter"/>
</dbReference>
<evidence type="ECO:0000313" key="10">
    <source>
        <dbReference type="EMBL" id="EQD73580.1"/>
    </source>
</evidence>
<keyword evidence="6" id="KW-0238">DNA-binding</keyword>
<evidence type="ECO:0000256" key="3">
    <source>
        <dbReference type="ARBA" id="ARBA00022553"/>
    </source>
</evidence>
<feature type="non-terminal residue" evidence="10">
    <location>
        <position position="176"/>
    </location>
</feature>
<reference evidence="10" key="2">
    <citation type="journal article" date="2014" name="ISME J.">
        <title>Microbial stratification in low pH oxic and suboxic macroscopic growths along an acid mine drainage.</title>
        <authorList>
            <person name="Mendez-Garcia C."/>
            <person name="Mesa V."/>
            <person name="Sprenger R.R."/>
            <person name="Richter M."/>
            <person name="Diez M.S."/>
            <person name="Solano J."/>
            <person name="Bargiela R."/>
            <person name="Golyshina O.V."/>
            <person name="Manteca A."/>
            <person name="Ramos J.L."/>
            <person name="Gallego J.R."/>
            <person name="Llorente I."/>
            <person name="Martins Dos Santos V.A."/>
            <person name="Jensen O.N."/>
            <person name="Pelaez A.I."/>
            <person name="Sanchez J."/>
            <person name="Ferrer M."/>
        </authorList>
    </citation>
    <scope>NUCLEOTIDE SEQUENCE</scope>
</reference>
<dbReference type="PANTHER" id="PTHR48111:SF50">
    <property type="entry name" value="KDP OPERON TRANSCRIPTIONAL REGULATORY PROTEIN KDPE"/>
    <property type="match status" value="1"/>
</dbReference>
<dbReference type="EMBL" id="AUZX01003557">
    <property type="protein sequence ID" value="EQD73580.1"/>
    <property type="molecule type" value="Genomic_DNA"/>
</dbReference>
<keyword evidence="5" id="KW-0805">Transcription regulation</keyword>
<dbReference type="PANTHER" id="PTHR48111">
    <property type="entry name" value="REGULATOR OF RPOS"/>
    <property type="match status" value="1"/>
</dbReference>
<keyword evidence="2" id="KW-0963">Cytoplasm</keyword>
<dbReference type="InterPro" id="IPR039420">
    <property type="entry name" value="WalR-like"/>
</dbReference>